<evidence type="ECO:0000313" key="4">
    <source>
        <dbReference type="Proteomes" id="UP001358417"/>
    </source>
</evidence>
<feature type="region of interest" description="Disordered" evidence="1">
    <location>
        <begin position="66"/>
        <end position="201"/>
    </location>
</feature>
<feature type="compositionally biased region" description="Basic and acidic residues" evidence="1">
    <location>
        <begin position="96"/>
        <end position="105"/>
    </location>
</feature>
<dbReference type="Proteomes" id="UP001358417">
    <property type="component" value="Unassembled WGS sequence"/>
</dbReference>
<evidence type="ECO:0000256" key="2">
    <source>
        <dbReference type="SAM" id="SignalP"/>
    </source>
</evidence>
<dbReference type="GeneID" id="89972174"/>
<reference evidence="3 4" key="1">
    <citation type="submission" date="2023-08" db="EMBL/GenBank/DDBJ databases">
        <title>Black Yeasts Isolated from many extreme environments.</title>
        <authorList>
            <person name="Coleine C."/>
            <person name="Stajich J.E."/>
            <person name="Selbmann L."/>
        </authorList>
    </citation>
    <scope>NUCLEOTIDE SEQUENCE [LARGE SCALE GENOMIC DNA]</scope>
    <source>
        <strain evidence="3 4">CCFEE 5792</strain>
    </source>
</reference>
<proteinExistence type="predicted"/>
<feature type="compositionally biased region" description="Low complexity" evidence="1">
    <location>
        <begin position="151"/>
        <end position="174"/>
    </location>
</feature>
<name>A0AAV9N7W5_9EURO</name>
<comment type="caution">
    <text evidence="3">The sequence shown here is derived from an EMBL/GenBank/DDBJ whole genome shotgun (WGS) entry which is preliminary data.</text>
</comment>
<accession>A0AAV9N7W5</accession>
<feature type="chain" id="PRO_5043362040" description="Transcription factor domain-containing protein" evidence="2">
    <location>
        <begin position="23"/>
        <end position="247"/>
    </location>
</feature>
<dbReference type="RefSeq" id="XP_064704686.1">
    <property type="nucleotide sequence ID" value="XM_064847574.1"/>
</dbReference>
<dbReference type="EMBL" id="JAVRRD010000018">
    <property type="protein sequence ID" value="KAK5049876.1"/>
    <property type="molecule type" value="Genomic_DNA"/>
</dbReference>
<keyword evidence="4" id="KW-1185">Reference proteome</keyword>
<evidence type="ECO:0000313" key="3">
    <source>
        <dbReference type="EMBL" id="KAK5049876.1"/>
    </source>
</evidence>
<organism evidence="3 4">
    <name type="scientific">Exophiala bonariae</name>
    <dbReference type="NCBI Taxonomy" id="1690606"/>
    <lineage>
        <taxon>Eukaryota</taxon>
        <taxon>Fungi</taxon>
        <taxon>Dikarya</taxon>
        <taxon>Ascomycota</taxon>
        <taxon>Pezizomycotina</taxon>
        <taxon>Eurotiomycetes</taxon>
        <taxon>Chaetothyriomycetidae</taxon>
        <taxon>Chaetothyriales</taxon>
        <taxon>Herpotrichiellaceae</taxon>
        <taxon>Exophiala</taxon>
    </lineage>
</organism>
<dbReference type="AlphaFoldDB" id="A0AAV9N7W5"/>
<sequence length="247" mass="27340">MIAYAAVFLVKLLLCVPREMRSELEGITIDTIHATAQSFAQHSAPVKSSCWLQAKFLSNVLREFKEASRTRQPHPASIAGTSRYQQEPRMAMGHHSSHDARDATLHIDGNSNPSLQPREIASGDISAQHQHPHAPRPPPAVHPEYPQHPFNTGAITTSTASTTTTPILNTAPTSAPYPPPVHHAHQESHLHSEQHHQQHQQDFTFSDDAMWEVMFANAGFNITDGTFLLDHTAYDDYRARDGVGEAT</sequence>
<gene>
    <name evidence="3" type="ORF">LTR84_003994</name>
</gene>
<keyword evidence="2" id="KW-0732">Signal</keyword>
<evidence type="ECO:0000256" key="1">
    <source>
        <dbReference type="SAM" id="MobiDB-lite"/>
    </source>
</evidence>
<feature type="signal peptide" evidence="2">
    <location>
        <begin position="1"/>
        <end position="22"/>
    </location>
</feature>
<evidence type="ECO:0008006" key="5">
    <source>
        <dbReference type="Google" id="ProtNLM"/>
    </source>
</evidence>
<feature type="compositionally biased region" description="Basic and acidic residues" evidence="1">
    <location>
        <begin position="184"/>
        <end position="196"/>
    </location>
</feature>
<protein>
    <recommendedName>
        <fullName evidence="5">Transcription factor domain-containing protein</fullName>
    </recommendedName>
</protein>